<proteinExistence type="predicted"/>
<reference evidence="2" key="1">
    <citation type="submission" date="2017-08" db="EMBL/GenBank/DDBJ databases">
        <authorList>
            <person name="Huang Z."/>
        </authorList>
    </citation>
    <scope>NUCLEOTIDE SEQUENCE [LARGE SCALE GENOMIC DNA]</scope>
    <source>
        <strain evidence="2">SA5d-4</strain>
    </source>
</reference>
<dbReference type="RefSeq" id="WP_094921363.1">
    <property type="nucleotide sequence ID" value="NZ_NPIA01000001.1"/>
</dbReference>
<gene>
    <name evidence="1" type="ORF">CIB95_02455</name>
</gene>
<evidence type="ECO:0000313" key="1">
    <source>
        <dbReference type="EMBL" id="OZM58449.1"/>
    </source>
</evidence>
<name>A0A263BXI8_9BACI</name>
<keyword evidence="2" id="KW-1185">Reference proteome</keyword>
<reference evidence="1 2" key="2">
    <citation type="submission" date="2017-09" db="EMBL/GenBank/DDBJ databases">
        <title>Bacillus patelloidae sp. nov., isolated from the intestinal tract of a marine limpet.</title>
        <authorList>
            <person name="Liu R."/>
            <person name="Dong C."/>
            <person name="Shao Z."/>
        </authorList>
    </citation>
    <scope>NUCLEOTIDE SEQUENCE [LARGE SCALE GENOMIC DNA]</scope>
    <source>
        <strain evidence="1 2">SA5d-4</strain>
    </source>
</reference>
<protein>
    <recommendedName>
        <fullName evidence="3">Peptidyl-prolyl cis-trans isomerase</fullName>
    </recommendedName>
</protein>
<comment type="caution">
    <text evidence="1">The sequence shown here is derived from an EMBL/GenBank/DDBJ whole genome shotgun (WGS) entry which is preliminary data.</text>
</comment>
<evidence type="ECO:0000313" key="2">
    <source>
        <dbReference type="Proteomes" id="UP000217083"/>
    </source>
</evidence>
<dbReference type="EMBL" id="NPIA01000001">
    <property type="protein sequence ID" value="OZM58449.1"/>
    <property type="molecule type" value="Genomic_DNA"/>
</dbReference>
<dbReference type="Proteomes" id="UP000217083">
    <property type="component" value="Unassembled WGS sequence"/>
</dbReference>
<accession>A0A263BXI8</accession>
<organism evidence="1 2">
    <name type="scientific">Lottiidibacillus patelloidae</name>
    <dbReference type="NCBI Taxonomy" id="2670334"/>
    <lineage>
        <taxon>Bacteria</taxon>
        <taxon>Bacillati</taxon>
        <taxon>Bacillota</taxon>
        <taxon>Bacilli</taxon>
        <taxon>Bacillales</taxon>
        <taxon>Bacillaceae</taxon>
        <taxon>Lottiidibacillus</taxon>
    </lineage>
</organism>
<sequence>MENVIVIQGHVNFPITIDPTVWIFDDRKVDLTTYFSEEKEEKDDEILAYTKAVSKHWDREIKEGAAFPPINRSLNKFEKDEALTGSFAIALSPFIKNAEPKEGSSQLIIVTKDEKTIEIPLSKAHDAILGFSKDGKPVEDGPVHFYFGDGSNKDEPIKNIIKFLIK</sequence>
<evidence type="ECO:0008006" key="3">
    <source>
        <dbReference type="Google" id="ProtNLM"/>
    </source>
</evidence>
<dbReference type="AlphaFoldDB" id="A0A263BXI8"/>